<protein>
    <submittedName>
        <fullName evidence="7">D-3-phosphoglycerate dehydrogenase</fullName>
        <ecNumber evidence="7">1.1.1.95</ecNumber>
    </submittedName>
</protein>
<dbReference type="Proteomes" id="UP000004095">
    <property type="component" value="Unassembled WGS sequence"/>
</dbReference>
<evidence type="ECO:0000256" key="4">
    <source>
        <dbReference type="RuleBase" id="RU003719"/>
    </source>
</evidence>
<keyword evidence="8" id="KW-1185">Reference proteome</keyword>
<evidence type="ECO:0000313" key="8">
    <source>
        <dbReference type="Proteomes" id="UP000004095"/>
    </source>
</evidence>
<evidence type="ECO:0000259" key="5">
    <source>
        <dbReference type="Pfam" id="PF00389"/>
    </source>
</evidence>
<evidence type="ECO:0000313" key="7">
    <source>
        <dbReference type="EMBL" id="EAY30234.1"/>
    </source>
</evidence>
<dbReference type="Pfam" id="PF00389">
    <property type="entry name" value="2-Hacid_dh"/>
    <property type="match status" value="1"/>
</dbReference>
<comment type="caution">
    <text evidence="7">The sequence shown here is derived from an EMBL/GenBank/DDBJ whole genome shotgun (WGS) entry which is preliminary data.</text>
</comment>
<evidence type="ECO:0000256" key="2">
    <source>
        <dbReference type="ARBA" id="ARBA00023002"/>
    </source>
</evidence>
<dbReference type="EC" id="1.1.1.95" evidence="7"/>
<dbReference type="PROSITE" id="PS00671">
    <property type="entry name" value="D_2_HYDROXYACID_DH_3"/>
    <property type="match status" value="1"/>
</dbReference>
<dbReference type="InterPro" id="IPR036291">
    <property type="entry name" value="NAD(P)-bd_dom_sf"/>
</dbReference>
<gene>
    <name evidence="7" type="ORF">M23134_08056</name>
</gene>
<feature type="domain" description="D-isomer specific 2-hydroxyacid dehydrogenase catalytic" evidence="5">
    <location>
        <begin position="26"/>
        <end position="319"/>
    </location>
</feature>
<dbReference type="FunFam" id="3.40.50.720:FF:000203">
    <property type="entry name" value="D-3-phosphoglycerate dehydrogenase (SerA)"/>
    <property type="match status" value="1"/>
</dbReference>
<comment type="similarity">
    <text evidence="1 4">Belongs to the D-isomer specific 2-hydroxyacid dehydrogenase family.</text>
</comment>
<dbReference type="OrthoDB" id="1522997at2"/>
<dbReference type="InterPro" id="IPR006139">
    <property type="entry name" value="D-isomer_2_OHA_DH_cat_dom"/>
</dbReference>
<reference evidence="7 8" key="1">
    <citation type="submission" date="2007-01" db="EMBL/GenBank/DDBJ databases">
        <authorList>
            <person name="Haygood M."/>
            <person name="Podell S."/>
            <person name="Anderson C."/>
            <person name="Hopkinson B."/>
            <person name="Roe K."/>
            <person name="Barbeau K."/>
            <person name="Gaasterland T."/>
            <person name="Ferriera S."/>
            <person name="Johnson J."/>
            <person name="Kravitz S."/>
            <person name="Beeson K."/>
            <person name="Sutton G."/>
            <person name="Rogers Y.-H."/>
            <person name="Friedman R."/>
            <person name="Frazier M."/>
            <person name="Venter J.C."/>
        </authorList>
    </citation>
    <scope>NUCLEOTIDE SEQUENCE [LARGE SCALE GENOMIC DNA]</scope>
    <source>
        <strain evidence="7 8">ATCC 23134</strain>
    </source>
</reference>
<evidence type="ECO:0000259" key="6">
    <source>
        <dbReference type="Pfam" id="PF02826"/>
    </source>
</evidence>
<dbReference type="PANTHER" id="PTHR43761">
    <property type="entry name" value="D-ISOMER SPECIFIC 2-HYDROXYACID DEHYDROGENASE FAMILY PROTEIN (AFU_ORTHOLOGUE AFUA_1G13630)"/>
    <property type="match status" value="1"/>
</dbReference>
<evidence type="ECO:0000256" key="3">
    <source>
        <dbReference type="ARBA" id="ARBA00023027"/>
    </source>
</evidence>
<dbReference type="EMBL" id="AAWS01000007">
    <property type="protein sequence ID" value="EAY30234.1"/>
    <property type="molecule type" value="Genomic_DNA"/>
</dbReference>
<dbReference type="AlphaFoldDB" id="A1ZGW5"/>
<dbReference type="eggNOG" id="COG0111">
    <property type="taxonomic scope" value="Bacteria"/>
</dbReference>
<dbReference type="RefSeq" id="WP_002695122.1">
    <property type="nucleotide sequence ID" value="NZ_AAWS01000007.1"/>
</dbReference>
<evidence type="ECO:0000256" key="1">
    <source>
        <dbReference type="ARBA" id="ARBA00005854"/>
    </source>
</evidence>
<dbReference type="SUPFAM" id="SSF52283">
    <property type="entry name" value="Formate/glycerate dehydrogenase catalytic domain-like"/>
    <property type="match status" value="1"/>
</dbReference>
<sequence>MSEIPIVLKIDGATYFEMPQLDGYLAKHQTRLVEASLNEAISAINEHSPGAIVSGAAPIGREIMDAGLQKGLRGIVKAGTGLDNIDCEYARCQQILVENIPDYVHETVAEYAINLMLSLARKSWPVQQTMRQKGWFDITPASLGTELNGKTIGLVGFGRIARSVARIAHFGFQMSVIAYDPYVSAEEMELCAVQKAEQLEDILPHCDVVSLHTSLNNDTRNLIGEKQLAMMKSSALLINVARGGIIDETALLIALSTQKIGGVALDVYSQEPLDVNTHPIISQMISLNNVLLSPHIAWYTAEAGQRLQASVAQKCQQIIFQE</sequence>
<dbReference type="GO" id="GO:0004617">
    <property type="term" value="F:phosphoglycerate dehydrogenase activity"/>
    <property type="evidence" value="ECO:0007669"/>
    <property type="project" value="UniProtKB-EC"/>
</dbReference>
<keyword evidence="2 4" id="KW-0560">Oxidoreductase</keyword>
<keyword evidence="3" id="KW-0520">NAD</keyword>
<feature type="domain" description="D-isomer specific 2-hydroxyacid dehydrogenase NAD-binding" evidence="6">
    <location>
        <begin position="114"/>
        <end position="297"/>
    </location>
</feature>
<dbReference type="SUPFAM" id="SSF51735">
    <property type="entry name" value="NAD(P)-binding Rossmann-fold domains"/>
    <property type="match status" value="1"/>
</dbReference>
<name>A1ZGW5_MICM2</name>
<dbReference type="InterPro" id="IPR029753">
    <property type="entry name" value="D-isomer_DH_CS"/>
</dbReference>
<dbReference type="PANTHER" id="PTHR43761:SF1">
    <property type="entry name" value="D-ISOMER SPECIFIC 2-HYDROXYACID DEHYDROGENASE CATALYTIC DOMAIN-CONTAINING PROTEIN-RELATED"/>
    <property type="match status" value="1"/>
</dbReference>
<dbReference type="Pfam" id="PF02826">
    <property type="entry name" value="2-Hacid_dh_C"/>
    <property type="match status" value="1"/>
</dbReference>
<proteinExistence type="inferred from homology"/>
<organism evidence="7 8">
    <name type="scientific">Microscilla marina ATCC 23134</name>
    <dbReference type="NCBI Taxonomy" id="313606"/>
    <lineage>
        <taxon>Bacteria</taxon>
        <taxon>Pseudomonadati</taxon>
        <taxon>Bacteroidota</taxon>
        <taxon>Cytophagia</taxon>
        <taxon>Cytophagales</taxon>
        <taxon>Microscillaceae</taxon>
        <taxon>Microscilla</taxon>
    </lineage>
</organism>
<accession>A1ZGW5</accession>
<dbReference type="InterPro" id="IPR050418">
    <property type="entry name" value="D-iso_2-hydroxyacid_DH_PdxB"/>
</dbReference>
<dbReference type="InterPro" id="IPR006140">
    <property type="entry name" value="D-isomer_DH_NAD-bd"/>
</dbReference>
<dbReference type="GO" id="GO:0051287">
    <property type="term" value="F:NAD binding"/>
    <property type="evidence" value="ECO:0007669"/>
    <property type="project" value="InterPro"/>
</dbReference>
<dbReference type="Gene3D" id="3.40.50.720">
    <property type="entry name" value="NAD(P)-binding Rossmann-like Domain"/>
    <property type="match status" value="2"/>
</dbReference>